<evidence type="ECO:0000256" key="3">
    <source>
        <dbReference type="ARBA" id="ARBA00023002"/>
    </source>
</evidence>
<keyword evidence="4" id="KW-0408">Iron</keyword>
<evidence type="ECO:0000313" key="6">
    <source>
        <dbReference type="Proteomes" id="UP000287651"/>
    </source>
</evidence>
<gene>
    <name evidence="5" type="ORF">B296_00052258</name>
</gene>
<evidence type="ECO:0000256" key="4">
    <source>
        <dbReference type="ARBA" id="ARBA00023004"/>
    </source>
</evidence>
<evidence type="ECO:0000256" key="2">
    <source>
        <dbReference type="ARBA" id="ARBA00022723"/>
    </source>
</evidence>
<dbReference type="GO" id="GO:0004497">
    <property type="term" value="F:monooxygenase activity"/>
    <property type="evidence" value="ECO:0007669"/>
    <property type="project" value="InterPro"/>
</dbReference>
<reference evidence="5 6" key="1">
    <citation type="journal article" date="2014" name="Agronomy (Basel)">
        <title>A Draft Genome Sequence for Ensete ventricosum, the Drought-Tolerant Tree Against Hunger.</title>
        <authorList>
            <person name="Harrison J."/>
            <person name="Moore K.A."/>
            <person name="Paszkiewicz K."/>
            <person name="Jones T."/>
            <person name="Grant M."/>
            <person name="Ambacheew D."/>
            <person name="Muzemil S."/>
            <person name="Studholme D.J."/>
        </authorList>
    </citation>
    <scope>NUCLEOTIDE SEQUENCE [LARGE SCALE GENOMIC DNA]</scope>
</reference>
<dbReference type="PANTHER" id="PTHR24296">
    <property type="entry name" value="CYTOCHROME P450"/>
    <property type="match status" value="1"/>
</dbReference>
<sequence length="167" mass="18928">MCDFFGDGIFAVDDEKWRHQRKLASFEFSTKVLRDSSSVVFRSTAARLAKIISNAASSNELIEIQDLLMKSTLDSICKVGFGVELDTLSGSSDEGRTFAKAFDDASAQILLRFFDVFWKVKRFLNIGSEAKMKKSLKSIDDFVYKLIDTKIEQLSKRETGFVSHTWL</sequence>
<dbReference type="GO" id="GO:0020037">
    <property type="term" value="F:heme binding"/>
    <property type="evidence" value="ECO:0007669"/>
    <property type="project" value="InterPro"/>
</dbReference>
<dbReference type="GO" id="GO:0016705">
    <property type="term" value="F:oxidoreductase activity, acting on paired donors, with incorporation or reduction of molecular oxygen"/>
    <property type="evidence" value="ECO:0007669"/>
    <property type="project" value="InterPro"/>
</dbReference>
<proteinExistence type="inferred from homology"/>
<protein>
    <recommendedName>
        <fullName evidence="7">Cytochrome P450</fullName>
    </recommendedName>
</protein>
<evidence type="ECO:0000256" key="1">
    <source>
        <dbReference type="ARBA" id="ARBA00010617"/>
    </source>
</evidence>
<accession>A0A426X269</accession>
<comment type="caution">
    <text evidence="5">The sequence shown here is derived from an EMBL/GenBank/DDBJ whole genome shotgun (WGS) entry which is preliminary data.</text>
</comment>
<dbReference type="Pfam" id="PF00067">
    <property type="entry name" value="p450"/>
    <property type="match status" value="1"/>
</dbReference>
<dbReference type="Proteomes" id="UP000287651">
    <property type="component" value="Unassembled WGS sequence"/>
</dbReference>
<dbReference type="Gene3D" id="1.10.630.10">
    <property type="entry name" value="Cytochrome P450"/>
    <property type="match status" value="1"/>
</dbReference>
<dbReference type="SUPFAM" id="SSF48264">
    <property type="entry name" value="Cytochrome P450"/>
    <property type="match status" value="1"/>
</dbReference>
<name>A0A426X269_ENSVE</name>
<evidence type="ECO:0008006" key="7">
    <source>
        <dbReference type="Google" id="ProtNLM"/>
    </source>
</evidence>
<dbReference type="InterPro" id="IPR036396">
    <property type="entry name" value="Cyt_P450_sf"/>
</dbReference>
<dbReference type="EMBL" id="AMZH03028690">
    <property type="protein sequence ID" value="RRT33574.1"/>
    <property type="molecule type" value="Genomic_DNA"/>
</dbReference>
<dbReference type="AlphaFoldDB" id="A0A426X269"/>
<organism evidence="5 6">
    <name type="scientific">Ensete ventricosum</name>
    <name type="common">Abyssinian banana</name>
    <name type="synonym">Musa ensete</name>
    <dbReference type="NCBI Taxonomy" id="4639"/>
    <lineage>
        <taxon>Eukaryota</taxon>
        <taxon>Viridiplantae</taxon>
        <taxon>Streptophyta</taxon>
        <taxon>Embryophyta</taxon>
        <taxon>Tracheophyta</taxon>
        <taxon>Spermatophyta</taxon>
        <taxon>Magnoliopsida</taxon>
        <taxon>Liliopsida</taxon>
        <taxon>Zingiberales</taxon>
        <taxon>Musaceae</taxon>
        <taxon>Ensete</taxon>
    </lineage>
</organism>
<comment type="similarity">
    <text evidence="1">Belongs to the cytochrome P450 family.</text>
</comment>
<dbReference type="InterPro" id="IPR001128">
    <property type="entry name" value="Cyt_P450"/>
</dbReference>
<keyword evidence="2" id="KW-0479">Metal-binding</keyword>
<keyword evidence="3" id="KW-0560">Oxidoreductase</keyword>
<dbReference type="GO" id="GO:0005506">
    <property type="term" value="F:iron ion binding"/>
    <property type="evidence" value="ECO:0007669"/>
    <property type="project" value="InterPro"/>
</dbReference>
<evidence type="ECO:0000313" key="5">
    <source>
        <dbReference type="EMBL" id="RRT33574.1"/>
    </source>
</evidence>